<reference evidence="2 3" key="1">
    <citation type="submission" date="2019-04" db="EMBL/GenBank/DDBJ databases">
        <title>Genome of a novel bacterium Candidatus Jettenia ecosi reconstructed from metagenome of an anammox bioreactor.</title>
        <authorList>
            <person name="Mardanov A.V."/>
            <person name="Beletsky A.V."/>
            <person name="Ravin N.V."/>
            <person name="Botchkova E.A."/>
            <person name="Litti Y.V."/>
            <person name="Nozhevnikova A.N."/>
        </authorList>
    </citation>
    <scope>NUCLEOTIDE SEQUENCE [LARGE SCALE GENOMIC DNA]</scope>
    <source>
        <strain evidence="2">J2</strain>
    </source>
</reference>
<sequence length="233" mass="27224">MMKKIETYFHPEHLLDLRKSDLTDEAIHEAVIKSLRLQDIDREIGFQTYATSAYKIPYPETDYTRNKMFYAETDKINPKTSEERPKYLARKNSGNRLYIPHKVRQMIRDLSIPLYITEGEKKALKATQEGFSCVAIAGLWNWPDGSKELIEDFNLIPLDGRTVYIIPDGNWLEPNTKGERKNLKQAIYELSYRLIDMGAKVCWVELPKNNMAVLIPKPMLIPLKTIENDRYRK</sequence>
<evidence type="ECO:0000259" key="1">
    <source>
        <dbReference type="Pfam" id="PF12965"/>
    </source>
</evidence>
<dbReference type="Pfam" id="PF12965">
    <property type="entry name" value="DUF3854"/>
    <property type="match status" value="1"/>
</dbReference>
<dbReference type="CDD" id="cd01029">
    <property type="entry name" value="TOPRIM_primases"/>
    <property type="match status" value="1"/>
</dbReference>
<evidence type="ECO:0000313" key="2">
    <source>
        <dbReference type="EMBL" id="TLD40879.1"/>
    </source>
</evidence>
<proteinExistence type="predicted"/>
<dbReference type="InterPro" id="IPR034154">
    <property type="entry name" value="TOPRIM_DnaG/twinkle"/>
</dbReference>
<comment type="caution">
    <text evidence="2">The sequence shown here is derived from an EMBL/GenBank/DDBJ whole genome shotgun (WGS) entry which is preliminary data.</text>
</comment>
<dbReference type="AlphaFoldDB" id="A0A533Q9G3"/>
<accession>A0A533Q9G3</accession>
<protein>
    <recommendedName>
        <fullName evidence="1">DUF3854 domain-containing protein</fullName>
    </recommendedName>
</protein>
<gene>
    <name evidence="2" type="ORF">JETT_2871</name>
</gene>
<name>A0A533Q9G3_9BACT</name>
<dbReference type="Proteomes" id="UP000319783">
    <property type="component" value="Unassembled WGS sequence"/>
</dbReference>
<dbReference type="InterPro" id="IPR024385">
    <property type="entry name" value="DUF3854"/>
</dbReference>
<evidence type="ECO:0000313" key="3">
    <source>
        <dbReference type="Proteomes" id="UP000319783"/>
    </source>
</evidence>
<dbReference type="EMBL" id="SULG01000074">
    <property type="protein sequence ID" value="TLD40879.1"/>
    <property type="molecule type" value="Genomic_DNA"/>
</dbReference>
<feature type="domain" description="DUF3854" evidence="1">
    <location>
        <begin position="106"/>
        <end position="207"/>
    </location>
</feature>
<organism evidence="2 3">
    <name type="scientific">Candidatus Jettenia ecosi</name>
    <dbReference type="NCBI Taxonomy" id="2494326"/>
    <lineage>
        <taxon>Bacteria</taxon>
        <taxon>Pseudomonadati</taxon>
        <taxon>Planctomycetota</taxon>
        <taxon>Candidatus Brocadiia</taxon>
        <taxon>Candidatus Brocadiales</taxon>
        <taxon>Candidatus Brocadiaceae</taxon>
        <taxon>Candidatus Jettenia</taxon>
    </lineage>
</organism>